<sequence length="88" mass="10020">MTTRGELNSHQFCNPKASKPATCHTASRRWNSQRNVFCLGRILAATDRDLAKDVDAKPFREDRDYCLAVSTIEVPLWLRTARVSGLRE</sequence>
<feature type="region of interest" description="Disordered" evidence="1">
    <location>
        <begin position="1"/>
        <end position="25"/>
    </location>
</feature>
<accession>A0A5C6CP95</accession>
<name>A0A5C6CP95_9BACT</name>
<protein>
    <submittedName>
        <fullName evidence="2">Transcriptional regulatory protein ZraR</fullName>
    </submittedName>
</protein>
<dbReference type="RefSeq" id="WP_146592659.1">
    <property type="nucleotide sequence ID" value="NZ_SJPT01000001.1"/>
</dbReference>
<dbReference type="Proteomes" id="UP000316304">
    <property type="component" value="Unassembled WGS sequence"/>
</dbReference>
<reference evidence="2 3" key="1">
    <citation type="submission" date="2019-02" db="EMBL/GenBank/DDBJ databases">
        <title>Deep-cultivation of Planctomycetes and their phenomic and genomic characterization uncovers novel biology.</title>
        <authorList>
            <person name="Wiegand S."/>
            <person name="Jogler M."/>
            <person name="Boedeker C."/>
            <person name="Pinto D."/>
            <person name="Vollmers J."/>
            <person name="Rivas-Marin E."/>
            <person name="Kohn T."/>
            <person name="Peeters S.H."/>
            <person name="Heuer A."/>
            <person name="Rast P."/>
            <person name="Oberbeckmann S."/>
            <person name="Bunk B."/>
            <person name="Jeske O."/>
            <person name="Meyerdierks A."/>
            <person name="Storesund J.E."/>
            <person name="Kallscheuer N."/>
            <person name="Luecker S."/>
            <person name="Lage O.M."/>
            <person name="Pohl T."/>
            <person name="Merkel B.J."/>
            <person name="Hornburger P."/>
            <person name="Mueller R.-W."/>
            <person name="Bruemmer F."/>
            <person name="Labrenz M."/>
            <person name="Spormann A.M."/>
            <person name="Op Den Camp H."/>
            <person name="Overmann J."/>
            <person name="Amann R."/>
            <person name="Jetten M.S.M."/>
            <person name="Mascher T."/>
            <person name="Medema M.H."/>
            <person name="Devos D.P."/>
            <person name="Kaster A.-K."/>
            <person name="Ovreas L."/>
            <person name="Rohde M."/>
            <person name="Galperin M.Y."/>
            <person name="Jogler C."/>
        </authorList>
    </citation>
    <scope>NUCLEOTIDE SEQUENCE [LARGE SCALE GENOMIC DNA]</scope>
    <source>
        <strain evidence="2 3">Pla52o</strain>
    </source>
</reference>
<evidence type="ECO:0000256" key="1">
    <source>
        <dbReference type="SAM" id="MobiDB-lite"/>
    </source>
</evidence>
<dbReference type="EMBL" id="SJPT01000001">
    <property type="protein sequence ID" value="TWU26272.1"/>
    <property type="molecule type" value="Genomic_DNA"/>
</dbReference>
<gene>
    <name evidence="2" type="ORF">Pla52o_01250</name>
</gene>
<evidence type="ECO:0000313" key="3">
    <source>
        <dbReference type="Proteomes" id="UP000316304"/>
    </source>
</evidence>
<proteinExistence type="predicted"/>
<dbReference type="AlphaFoldDB" id="A0A5C6CP95"/>
<keyword evidence="3" id="KW-1185">Reference proteome</keyword>
<comment type="caution">
    <text evidence="2">The sequence shown here is derived from an EMBL/GenBank/DDBJ whole genome shotgun (WGS) entry which is preliminary data.</text>
</comment>
<organism evidence="2 3">
    <name type="scientific">Novipirellula galeiformis</name>
    <dbReference type="NCBI Taxonomy" id="2528004"/>
    <lineage>
        <taxon>Bacteria</taxon>
        <taxon>Pseudomonadati</taxon>
        <taxon>Planctomycetota</taxon>
        <taxon>Planctomycetia</taxon>
        <taxon>Pirellulales</taxon>
        <taxon>Pirellulaceae</taxon>
        <taxon>Novipirellula</taxon>
    </lineage>
</organism>
<feature type="compositionally biased region" description="Polar residues" evidence="1">
    <location>
        <begin position="1"/>
        <end position="12"/>
    </location>
</feature>
<evidence type="ECO:0000313" key="2">
    <source>
        <dbReference type="EMBL" id="TWU26272.1"/>
    </source>
</evidence>